<dbReference type="InterPro" id="IPR050072">
    <property type="entry name" value="Peptidase_M20A"/>
</dbReference>
<name>A0ABT9W4E0_9BACI</name>
<protein>
    <submittedName>
        <fullName evidence="1">Arginine utilization protein RocB</fullName>
    </submittedName>
</protein>
<dbReference type="EMBL" id="JAUSTY010000021">
    <property type="protein sequence ID" value="MDQ0167944.1"/>
    <property type="molecule type" value="Genomic_DNA"/>
</dbReference>
<dbReference type="Pfam" id="PF01546">
    <property type="entry name" value="Peptidase_M20"/>
    <property type="match status" value="1"/>
</dbReference>
<gene>
    <name evidence="1" type="ORF">J2S11_003874</name>
</gene>
<dbReference type="PIRSF" id="PIRSF010386">
    <property type="entry name" value="RocB"/>
    <property type="match status" value="1"/>
</dbReference>
<dbReference type="SUPFAM" id="SSF53187">
    <property type="entry name" value="Zn-dependent exopeptidases"/>
    <property type="match status" value="1"/>
</dbReference>
<dbReference type="Gene3D" id="3.40.630.10">
    <property type="entry name" value="Zn peptidases"/>
    <property type="match status" value="1"/>
</dbReference>
<sequence>MKWATKDQKMNLLQELVRIPSVSGSEAEKQFSHILADKLRGLSYFQEVEEHLNIHETGDGRSFVTALVKSKKETRKTVVLLSHFDVVEVECYGELEEHAFDIEKLTTLIYSKKDMLPDEVKSDLELGEWWFGRGVMDMKCGLAIHVSLIEQASKGEFEGNLLLLTVPDEEVNSVGMRAAVPALVALAEEHELEYELLINSEPMDLRTSGDRNHYLEMGSVGKALPAFFCYGKETHAKEPLNGLNGNYMASVVTCEMELEDSFSEPLESELTPPPTNLIQNDLLKEYSVTIPYRAVTMFNLFLVEKTVEEYVEPLLGVAKRSAKIIEQRHAGKVRRYGLSEGIAEVKVRVFQYEELYRYACETYTKERVDQLIEQEWKKADSFMEDRQLATMLVDVLALLCKDLAPMIVFFFAPPYYPSISSHKNSFLQDICTKLSDYTETTYGFSLLHQNYHSAMMDLSYVGSATMSKSNKILTKNMPLWEKGYTIPFEAMEKFSIPVLNLGPYGFDPHKWTERLELTYSFEVLPDLLTKCLHQVFQKS</sequence>
<comment type="caution">
    <text evidence="1">The sequence shown here is derived from an EMBL/GenBank/DDBJ whole genome shotgun (WGS) entry which is preliminary data.</text>
</comment>
<dbReference type="Proteomes" id="UP001235840">
    <property type="component" value="Unassembled WGS sequence"/>
</dbReference>
<proteinExistence type="predicted"/>
<dbReference type="PANTHER" id="PTHR43808:SF27">
    <property type="entry name" value="PROTEIN ROCB"/>
    <property type="match status" value="1"/>
</dbReference>
<dbReference type="InterPro" id="IPR012166">
    <property type="entry name" value="Uncharacterised_RocB"/>
</dbReference>
<evidence type="ECO:0000313" key="1">
    <source>
        <dbReference type="EMBL" id="MDQ0167944.1"/>
    </source>
</evidence>
<reference evidence="1 2" key="1">
    <citation type="submission" date="2023-07" db="EMBL/GenBank/DDBJ databases">
        <title>Genomic Encyclopedia of Type Strains, Phase IV (KMG-IV): sequencing the most valuable type-strain genomes for metagenomic binning, comparative biology and taxonomic classification.</title>
        <authorList>
            <person name="Goeker M."/>
        </authorList>
    </citation>
    <scope>NUCLEOTIDE SEQUENCE [LARGE SCALE GENOMIC DNA]</scope>
    <source>
        <strain evidence="1 2">DSM 12751</strain>
    </source>
</reference>
<dbReference type="PANTHER" id="PTHR43808">
    <property type="entry name" value="ACETYLORNITHINE DEACETYLASE"/>
    <property type="match status" value="1"/>
</dbReference>
<accession>A0ABT9W4E0</accession>
<dbReference type="RefSeq" id="WP_307397277.1">
    <property type="nucleotide sequence ID" value="NZ_BAAADK010000013.1"/>
</dbReference>
<organism evidence="1 2">
    <name type="scientific">Caldalkalibacillus horti</name>
    <dbReference type="NCBI Taxonomy" id="77523"/>
    <lineage>
        <taxon>Bacteria</taxon>
        <taxon>Bacillati</taxon>
        <taxon>Bacillota</taxon>
        <taxon>Bacilli</taxon>
        <taxon>Bacillales</taxon>
        <taxon>Bacillaceae</taxon>
        <taxon>Caldalkalibacillus</taxon>
    </lineage>
</organism>
<evidence type="ECO:0000313" key="2">
    <source>
        <dbReference type="Proteomes" id="UP001235840"/>
    </source>
</evidence>
<keyword evidence="2" id="KW-1185">Reference proteome</keyword>
<dbReference type="InterPro" id="IPR002933">
    <property type="entry name" value="Peptidase_M20"/>
</dbReference>